<protein>
    <submittedName>
        <fullName evidence="1">DUF5949 family protein</fullName>
    </submittedName>
</protein>
<organism evidence="1 2">
    <name type="scientific">Streptomyces ziwulingensis</name>
    <dbReference type="NCBI Taxonomy" id="1045501"/>
    <lineage>
        <taxon>Bacteria</taxon>
        <taxon>Bacillati</taxon>
        <taxon>Actinomycetota</taxon>
        <taxon>Actinomycetes</taxon>
        <taxon>Kitasatosporales</taxon>
        <taxon>Streptomycetaceae</taxon>
        <taxon>Streptomyces</taxon>
    </lineage>
</organism>
<dbReference type="RefSeq" id="WP_345618038.1">
    <property type="nucleotide sequence ID" value="NZ_BAABIG010000013.1"/>
</dbReference>
<gene>
    <name evidence="1" type="ORF">GCM10023220_14000</name>
</gene>
<comment type="caution">
    <text evidence="1">The sequence shown here is derived from an EMBL/GenBank/DDBJ whole genome shotgun (WGS) entry which is preliminary data.</text>
</comment>
<name>A0ABP9B463_9ACTN</name>
<sequence length="161" mass="16881">MTSLPSETLPLRTADLGTLVVMSWSREAPEGDIPYLLACSLGDGANGPEAGSAAVERLLRDAGLPVADELTDAARRPSLPVSLLVLPNAAVLTMPGLNAQFVPPAAWLAAVGARGKAYLIFTTRPWPDAEPGDAQTLTAFTSEDETLKSAAHVLLPARKLR</sequence>
<evidence type="ECO:0000313" key="1">
    <source>
        <dbReference type="EMBL" id="GAA4790089.1"/>
    </source>
</evidence>
<reference evidence="2" key="1">
    <citation type="journal article" date="2019" name="Int. J. Syst. Evol. Microbiol.">
        <title>The Global Catalogue of Microorganisms (GCM) 10K type strain sequencing project: providing services to taxonomists for standard genome sequencing and annotation.</title>
        <authorList>
            <consortium name="The Broad Institute Genomics Platform"/>
            <consortium name="The Broad Institute Genome Sequencing Center for Infectious Disease"/>
            <person name="Wu L."/>
            <person name="Ma J."/>
        </authorList>
    </citation>
    <scope>NUCLEOTIDE SEQUENCE [LARGE SCALE GENOMIC DNA]</scope>
    <source>
        <strain evidence="2">JCM 18081</strain>
    </source>
</reference>
<dbReference type="Proteomes" id="UP001501265">
    <property type="component" value="Unassembled WGS sequence"/>
</dbReference>
<dbReference type="InterPro" id="IPR045993">
    <property type="entry name" value="DUF5949"/>
</dbReference>
<proteinExistence type="predicted"/>
<keyword evidence="2" id="KW-1185">Reference proteome</keyword>
<accession>A0ABP9B463</accession>
<evidence type="ECO:0000313" key="2">
    <source>
        <dbReference type="Proteomes" id="UP001501265"/>
    </source>
</evidence>
<dbReference type="EMBL" id="BAABIG010000013">
    <property type="protein sequence ID" value="GAA4790089.1"/>
    <property type="molecule type" value="Genomic_DNA"/>
</dbReference>
<dbReference type="Pfam" id="PF19374">
    <property type="entry name" value="DUF5949"/>
    <property type="match status" value="1"/>
</dbReference>